<evidence type="ECO:0000256" key="7">
    <source>
        <dbReference type="ARBA" id="ARBA00022692"/>
    </source>
</evidence>
<keyword evidence="10" id="KW-0921">Nickel transport</keyword>
<keyword evidence="8 13" id="KW-1133">Transmembrane helix</keyword>
<dbReference type="GO" id="GO:0006824">
    <property type="term" value="P:cobalt ion transport"/>
    <property type="evidence" value="ECO:0007669"/>
    <property type="project" value="UniProtKB-KW"/>
</dbReference>
<evidence type="ECO:0000256" key="10">
    <source>
        <dbReference type="ARBA" id="ARBA00023112"/>
    </source>
</evidence>
<feature type="transmembrane region" description="Helical" evidence="13">
    <location>
        <begin position="119"/>
        <end position="140"/>
    </location>
</feature>
<feature type="transmembrane region" description="Helical" evidence="13">
    <location>
        <begin position="91"/>
        <end position="113"/>
    </location>
</feature>
<feature type="transmembrane region" description="Helical" evidence="13">
    <location>
        <begin position="35"/>
        <end position="56"/>
    </location>
</feature>
<keyword evidence="11 13" id="KW-0472">Membrane</keyword>
<evidence type="ECO:0000256" key="8">
    <source>
        <dbReference type="ARBA" id="ARBA00022989"/>
    </source>
</evidence>
<keyword evidence="6" id="KW-0533">Nickel</keyword>
<dbReference type="PANTHER" id="PTHR40659:SF1">
    <property type="entry name" value="NICKEL_COBALT EFFLUX SYSTEM RCNA"/>
    <property type="match status" value="1"/>
</dbReference>
<evidence type="ECO:0000256" key="2">
    <source>
        <dbReference type="ARBA" id="ARBA00004651"/>
    </source>
</evidence>
<dbReference type="GO" id="GO:0005886">
    <property type="term" value="C:plasma membrane"/>
    <property type="evidence" value="ECO:0007669"/>
    <property type="project" value="UniProtKB-SubCell"/>
</dbReference>
<protein>
    <recommendedName>
        <fullName evidence="13">Nickel/cobalt efflux system</fullName>
    </recommendedName>
</protein>
<gene>
    <name evidence="14" type="ORF">GH984_00040</name>
</gene>
<dbReference type="GO" id="GO:0015099">
    <property type="term" value="F:nickel cation transmembrane transporter activity"/>
    <property type="evidence" value="ECO:0007669"/>
    <property type="project" value="UniProtKB-UniRule"/>
</dbReference>
<dbReference type="GO" id="GO:0010045">
    <property type="term" value="P:response to nickel cation"/>
    <property type="evidence" value="ECO:0007669"/>
    <property type="project" value="TreeGrafter"/>
</dbReference>
<comment type="subcellular location">
    <subcellularLocation>
        <location evidence="2 13">Cell membrane</location>
        <topology evidence="2 13">Multi-pass membrane protein</topology>
    </subcellularLocation>
</comment>
<comment type="caution">
    <text evidence="14">The sequence shown here is derived from an EMBL/GenBank/DDBJ whole genome shotgun (WGS) entry which is preliminary data.</text>
</comment>
<evidence type="ECO:0000256" key="3">
    <source>
        <dbReference type="ARBA" id="ARBA00022426"/>
    </source>
</evidence>
<keyword evidence="4 13" id="KW-0813">Transport</keyword>
<keyword evidence="9" id="KW-0406">Ion transport</keyword>
<evidence type="ECO:0000256" key="6">
    <source>
        <dbReference type="ARBA" id="ARBA00022596"/>
    </source>
</evidence>
<evidence type="ECO:0000313" key="15">
    <source>
        <dbReference type="Proteomes" id="UP000433788"/>
    </source>
</evidence>
<evidence type="ECO:0000256" key="13">
    <source>
        <dbReference type="RuleBase" id="RU362101"/>
    </source>
</evidence>
<feature type="transmembrane region" description="Helical" evidence="13">
    <location>
        <begin position="201"/>
        <end position="226"/>
    </location>
</feature>
<dbReference type="Pfam" id="PF03824">
    <property type="entry name" value="NicO"/>
    <property type="match status" value="1"/>
</dbReference>
<feature type="transmembrane region" description="Helical" evidence="13">
    <location>
        <begin position="247"/>
        <end position="266"/>
    </location>
</feature>
<evidence type="ECO:0000256" key="12">
    <source>
        <dbReference type="ARBA" id="ARBA00023285"/>
    </source>
</evidence>
<evidence type="ECO:0000256" key="5">
    <source>
        <dbReference type="ARBA" id="ARBA00022475"/>
    </source>
</evidence>
<evidence type="ECO:0000256" key="4">
    <source>
        <dbReference type="ARBA" id="ARBA00022448"/>
    </source>
</evidence>
<keyword evidence="7 13" id="KW-0812">Transmembrane</keyword>
<evidence type="ECO:0000256" key="11">
    <source>
        <dbReference type="ARBA" id="ARBA00023136"/>
    </source>
</evidence>
<dbReference type="AlphaFoldDB" id="A0A6N7QM24"/>
<dbReference type="GO" id="GO:0032025">
    <property type="term" value="P:response to cobalt ion"/>
    <property type="evidence" value="ECO:0007669"/>
    <property type="project" value="TreeGrafter"/>
</dbReference>
<dbReference type="EMBL" id="WJPP01000001">
    <property type="protein sequence ID" value="MRH77102.1"/>
    <property type="molecule type" value="Genomic_DNA"/>
</dbReference>
<organism evidence="14 15">
    <name type="scientific">Spiribacter salilacus</name>
    <dbReference type="NCBI Taxonomy" id="2664894"/>
    <lineage>
        <taxon>Bacteria</taxon>
        <taxon>Pseudomonadati</taxon>
        <taxon>Pseudomonadota</taxon>
        <taxon>Gammaproteobacteria</taxon>
        <taxon>Chromatiales</taxon>
        <taxon>Ectothiorhodospiraceae</taxon>
        <taxon>Spiribacter</taxon>
    </lineage>
</organism>
<evidence type="ECO:0000256" key="1">
    <source>
        <dbReference type="ARBA" id="ARBA00002510"/>
    </source>
</evidence>
<dbReference type="PANTHER" id="PTHR40659">
    <property type="entry name" value="NICKEL/COBALT EFFLUX SYSTEM RCNA"/>
    <property type="match status" value="1"/>
</dbReference>
<keyword evidence="5" id="KW-1003">Cell membrane</keyword>
<feature type="transmembrane region" description="Helical" evidence="13">
    <location>
        <begin position="170"/>
        <end position="195"/>
    </location>
</feature>
<keyword evidence="15" id="KW-1185">Reference proteome</keyword>
<sequence length="285" mass="30275">MGAIVALGLAAYFLQPAFQSLSLQIVLWQRELHRALTLAISDWVALLSISFAYGVFHAAGPGHGKAVITTYLASHDNTTRRTAVWMSAASALVQGLTAIIVVTVLVVGLGWVTRQAMGSVYWVEQVSFAMVTLLGGWLCLRATKRLRKPDTHHCCSSHDNEQVPTDWRSAFGVIVSVGIRPCTGAVLMLGAALLLGKFMLGVAAVLVMSLGTALTVSVLAILSVYARDWAQRWAVSPDGKSHQLGGWIALIGGVIIMLLGVSLLLASGSQPVTSPLLNTPPLRGL</sequence>
<comment type="function">
    <text evidence="1">Efflux system for nickel and cobalt.</text>
</comment>
<proteinExistence type="inferred from homology"/>
<dbReference type="Proteomes" id="UP000433788">
    <property type="component" value="Unassembled WGS sequence"/>
</dbReference>
<name>A0A6N7QM24_9GAMM</name>
<dbReference type="InterPro" id="IPR011541">
    <property type="entry name" value="Ni/Co_transpt_high_affinity"/>
</dbReference>
<accession>A0A6N7QM24</accession>
<keyword evidence="3" id="KW-0171">Cobalt transport</keyword>
<dbReference type="InterPro" id="IPR051224">
    <property type="entry name" value="NiCoT_RcnA"/>
</dbReference>
<reference evidence="14 15" key="1">
    <citation type="submission" date="2019-11" db="EMBL/GenBank/DDBJ databases">
        <authorList>
            <person name="Zhang X.Y."/>
        </authorList>
    </citation>
    <scope>NUCLEOTIDE SEQUENCE [LARGE SCALE GENOMIC DNA]</scope>
    <source>
        <strain evidence="14 15">C176</strain>
    </source>
</reference>
<comment type="similarity">
    <text evidence="13">Belongs to the NiCoT transporter (TC 2.A.52) family.</text>
</comment>
<evidence type="ECO:0000256" key="9">
    <source>
        <dbReference type="ARBA" id="ARBA00023065"/>
    </source>
</evidence>
<dbReference type="GO" id="GO:0046583">
    <property type="term" value="F:monoatomic cation efflux transmembrane transporter activity"/>
    <property type="evidence" value="ECO:0007669"/>
    <property type="project" value="TreeGrafter"/>
</dbReference>
<keyword evidence="12" id="KW-0170">Cobalt</keyword>
<evidence type="ECO:0000313" key="14">
    <source>
        <dbReference type="EMBL" id="MRH77102.1"/>
    </source>
</evidence>